<protein>
    <submittedName>
        <fullName evidence="3">Uncharacterized protein</fullName>
    </submittedName>
</protein>
<accession>N1PXY7</accession>
<dbReference type="OrthoDB" id="10546002at2759"/>
<reference evidence="4" key="1">
    <citation type="journal article" date="2012" name="PLoS Genet.">
        <title>The genomes of the fungal plant pathogens Cladosporium fulvum and Dothistroma septosporum reveal adaptation to different hosts and lifestyles but also signatures of common ancestry.</title>
        <authorList>
            <person name="de Wit P.J.G.M."/>
            <person name="van der Burgt A."/>
            <person name="Oekmen B."/>
            <person name="Stergiopoulos I."/>
            <person name="Abd-Elsalam K.A."/>
            <person name="Aerts A.L."/>
            <person name="Bahkali A.H."/>
            <person name="Beenen H.G."/>
            <person name="Chettri P."/>
            <person name="Cox M.P."/>
            <person name="Datema E."/>
            <person name="de Vries R.P."/>
            <person name="Dhillon B."/>
            <person name="Ganley A.R."/>
            <person name="Griffiths S.A."/>
            <person name="Guo Y."/>
            <person name="Hamelin R.C."/>
            <person name="Henrissat B."/>
            <person name="Kabir M.S."/>
            <person name="Jashni M.K."/>
            <person name="Kema G."/>
            <person name="Klaubauf S."/>
            <person name="Lapidus A."/>
            <person name="Levasseur A."/>
            <person name="Lindquist E."/>
            <person name="Mehrabi R."/>
            <person name="Ohm R.A."/>
            <person name="Owen T.J."/>
            <person name="Salamov A."/>
            <person name="Schwelm A."/>
            <person name="Schijlen E."/>
            <person name="Sun H."/>
            <person name="van den Burg H.A."/>
            <person name="van Ham R.C.H.J."/>
            <person name="Zhang S."/>
            <person name="Goodwin S.B."/>
            <person name="Grigoriev I.V."/>
            <person name="Collemare J."/>
            <person name="Bradshaw R.E."/>
        </authorList>
    </citation>
    <scope>NUCLEOTIDE SEQUENCE [LARGE SCALE GENOMIC DNA]</scope>
    <source>
        <strain evidence="4">NZE10 / CBS 128990</strain>
    </source>
</reference>
<sequence length="225" mass="25842">MLSEVQAPSELRSLRCEAAGCACLSCETETLQRKLRAEKQELALYKEKAADLREYIRVREEDQNHTRELVWTEKSKATELENQLQVLEHKIAVVEGTSQYILDDEEDVLPRLPDMVDQIRDDNECTCQPCREKSDTKALERELQHKRRWLRGNGGFSLESERQSIRKQVNCQSRLGRTGSYRHYGAGAFKPVTSHLNSNTPCANENNTSRVDRTAKKPKRPALGR</sequence>
<name>N1PXY7_DOTSN</name>
<dbReference type="HOGENOM" id="CLU_1229903_0_0_1"/>
<feature type="coiled-coil region" evidence="1">
    <location>
        <begin position="28"/>
        <end position="97"/>
    </location>
</feature>
<keyword evidence="4" id="KW-1185">Reference proteome</keyword>
<dbReference type="EMBL" id="KB446536">
    <property type="protein sequence ID" value="EME48292.1"/>
    <property type="molecule type" value="Genomic_DNA"/>
</dbReference>
<gene>
    <name evidence="3" type="ORF">DOTSEDRAFT_21987</name>
</gene>
<feature type="compositionally biased region" description="Basic residues" evidence="2">
    <location>
        <begin position="216"/>
        <end position="225"/>
    </location>
</feature>
<evidence type="ECO:0000256" key="1">
    <source>
        <dbReference type="SAM" id="Coils"/>
    </source>
</evidence>
<evidence type="ECO:0000313" key="4">
    <source>
        <dbReference type="Proteomes" id="UP000016933"/>
    </source>
</evidence>
<organism evidence="3 4">
    <name type="scientific">Dothistroma septosporum (strain NZE10 / CBS 128990)</name>
    <name type="common">Red band needle blight fungus</name>
    <name type="synonym">Mycosphaerella pini</name>
    <dbReference type="NCBI Taxonomy" id="675120"/>
    <lineage>
        <taxon>Eukaryota</taxon>
        <taxon>Fungi</taxon>
        <taxon>Dikarya</taxon>
        <taxon>Ascomycota</taxon>
        <taxon>Pezizomycotina</taxon>
        <taxon>Dothideomycetes</taxon>
        <taxon>Dothideomycetidae</taxon>
        <taxon>Mycosphaerellales</taxon>
        <taxon>Mycosphaerellaceae</taxon>
        <taxon>Dothistroma</taxon>
    </lineage>
</organism>
<keyword evidence="1" id="KW-0175">Coiled coil</keyword>
<evidence type="ECO:0000256" key="2">
    <source>
        <dbReference type="SAM" id="MobiDB-lite"/>
    </source>
</evidence>
<evidence type="ECO:0000313" key="3">
    <source>
        <dbReference type="EMBL" id="EME48292.1"/>
    </source>
</evidence>
<proteinExistence type="predicted"/>
<reference evidence="3 4" key="2">
    <citation type="journal article" date="2012" name="PLoS Pathog.">
        <title>Diverse lifestyles and strategies of plant pathogenesis encoded in the genomes of eighteen Dothideomycetes fungi.</title>
        <authorList>
            <person name="Ohm R.A."/>
            <person name="Feau N."/>
            <person name="Henrissat B."/>
            <person name="Schoch C.L."/>
            <person name="Horwitz B.A."/>
            <person name="Barry K.W."/>
            <person name="Condon B.J."/>
            <person name="Copeland A.C."/>
            <person name="Dhillon B."/>
            <person name="Glaser F."/>
            <person name="Hesse C.N."/>
            <person name="Kosti I."/>
            <person name="LaButti K."/>
            <person name="Lindquist E.A."/>
            <person name="Lucas S."/>
            <person name="Salamov A.A."/>
            <person name="Bradshaw R.E."/>
            <person name="Ciuffetti L."/>
            <person name="Hamelin R.C."/>
            <person name="Kema G.H.J."/>
            <person name="Lawrence C."/>
            <person name="Scott J.A."/>
            <person name="Spatafora J.W."/>
            <person name="Turgeon B.G."/>
            <person name="de Wit P.J.G.M."/>
            <person name="Zhong S."/>
            <person name="Goodwin S.B."/>
            <person name="Grigoriev I.V."/>
        </authorList>
    </citation>
    <scope>NUCLEOTIDE SEQUENCE [LARGE SCALE GENOMIC DNA]</scope>
    <source>
        <strain evidence="4">NZE10 / CBS 128990</strain>
    </source>
</reference>
<feature type="compositionally biased region" description="Polar residues" evidence="2">
    <location>
        <begin position="194"/>
        <end position="209"/>
    </location>
</feature>
<feature type="region of interest" description="Disordered" evidence="2">
    <location>
        <begin position="192"/>
        <end position="225"/>
    </location>
</feature>
<dbReference type="AlphaFoldDB" id="N1PXY7"/>
<dbReference type="Proteomes" id="UP000016933">
    <property type="component" value="Unassembled WGS sequence"/>
</dbReference>